<accession>A0A848GC19</accession>
<gene>
    <name evidence="4" type="ORF">HHL15_24225</name>
</gene>
<dbReference type="InterPro" id="IPR003140">
    <property type="entry name" value="PLipase/COase/thioEstase"/>
</dbReference>
<dbReference type="Gene3D" id="3.40.50.1820">
    <property type="entry name" value="alpha/beta hydrolase"/>
    <property type="match status" value="1"/>
</dbReference>
<evidence type="ECO:0000313" key="5">
    <source>
        <dbReference type="Proteomes" id="UP000580043"/>
    </source>
</evidence>
<dbReference type="SUPFAM" id="SSF53474">
    <property type="entry name" value="alpha/beta-Hydrolases"/>
    <property type="match status" value="1"/>
</dbReference>
<reference evidence="4 5" key="1">
    <citation type="submission" date="2020-04" db="EMBL/GenBank/DDBJ databases">
        <title>Zoogloea sp. G-4-1-14 isolated from soil.</title>
        <authorList>
            <person name="Dahal R.H."/>
        </authorList>
    </citation>
    <scope>NUCLEOTIDE SEQUENCE [LARGE SCALE GENOMIC DNA]</scope>
    <source>
        <strain evidence="4 5">G-4-1-14</strain>
    </source>
</reference>
<dbReference type="GO" id="GO:0016787">
    <property type="term" value="F:hydrolase activity"/>
    <property type="evidence" value="ECO:0007669"/>
    <property type="project" value="UniProtKB-KW"/>
</dbReference>
<keyword evidence="5" id="KW-1185">Reference proteome</keyword>
<sequence length="227" mass="23847">MNVLPQLPPLVEDLSLAYRLRPASGEPAGLVLLLHGVGSNEASLAGLAALLPASLSVALVRSPIPMGPASFSAFAVNFTASGPVIDADAAEASRVRLLAFIEELQVRTGIEAGKTVVAGFSQGGIMSAGAALTRPQAVRGFAILSGRILPEITPALASPEALAQLDALIVHGSFDDRLPVSWADRSHAWLKELGVRFEDRRYPAGHEVTPQIARDFVEWTTGLLIST</sequence>
<dbReference type="Proteomes" id="UP000580043">
    <property type="component" value="Unassembled WGS sequence"/>
</dbReference>
<evidence type="ECO:0000256" key="2">
    <source>
        <dbReference type="ARBA" id="ARBA00022801"/>
    </source>
</evidence>
<dbReference type="EMBL" id="JABBGA010000038">
    <property type="protein sequence ID" value="NML28864.1"/>
    <property type="molecule type" value="Genomic_DNA"/>
</dbReference>
<protein>
    <submittedName>
        <fullName evidence="4">Phospholipase</fullName>
    </submittedName>
</protein>
<feature type="domain" description="Phospholipase/carboxylesterase/thioesterase" evidence="3">
    <location>
        <begin position="25"/>
        <end position="213"/>
    </location>
</feature>
<dbReference type="InterPro" id="IPR029058">
    <property type="entry name" value="AB_hydrolase_fold"/>
</dbReference>
<keyword evidence="2" id="KW-0378">Hydrolase</keyword>
<evidence type="ECO:0000259" key="3">
    <source>
        <dbReference type="Pfam" id="PF02230"/>
    </source>
</evidence>
<dbReference type="RefSeq" id="WP_169148380.1">
    <property type="nucleotide sequence ID" value="NZ_JABBGA010000038.1"/>
</dbReference>
<organism evidence="4 5">
    <name type="scientific">Zoogloea dura</name>
    <dbReference type="NCBI Taxonomy" id="2728840"/>
    <lineage>
        <taxon>Bacteria</taxon>
        <taxon>Pseudomonadati</taxon>
        <taxon>Pseudomonadota</taxon>
        <taxon>Betaproteobacteria</taxon>
        <taxon>Rhodocyclales</taxon>
        <taxon>Zoogloeaceae</taxon>
        <taxon>Zoogloea</taxon>
    </lineage>
</organism>
<dbReference type="PANTHER" id="PTHR10655:SF17">
    <property type="entry name" value="LYSOPHOSPHOLIPASE-LIKE PROTEIN 1"/>
    <property type="match status" value="1"/>
</dbReference>
<comment type="similarity">
    <text evidence="1">Belongs to the AB hydrolase superfamily. AB hydrolase 2 family.</text>
</comment>
<comment type="caution">
    <text evidence="4">The sequence shown here is derived from an EMBL/GenBank/DDBJ whole genome shotgun (WGS) entry which is preliminary data.</text>
</comment>
<dbReference type="AlphaFoldDB" id="A0A848GC19"/>
<name>A0A848GC19_9RHOO</name>
<proteinExistence type="inferred from homology"/>
<dbReference type="PANTHER" id="PTHR10655">
    <property type="entry name" value="LYSOPHOSPHOLIPASE-RELATED"/>
    <property type="match status" value="1"/>
</dbReference>
<dbReference type="Pfam" id="PF02230">
    <property type="entry name" value="Abhydrolase_2"/>
    <property type="match status" value="1"/>
</dbReference>
<evidence type="ECO:0000313" key="4">
    <source>
        <dbReference type="EMBL" id="NML28864.1"/>
    </source>
</evidence>
<dbReference type="InterPro" id="IPR050565">
    <property type="entry name" value="LYPA1-2/EST-like"/>
</dbReference>
<evidence type="ECO:0000256" key="1">
    <source>
        <dbReference type="ARBA" id="ARBA00006499"/>
    </source>
</evidence>